<feature type="transmembrane region" description="Helical" evidence="1">
    <location>
        <begin position="38"/>
        <end position="59"/>
    </location>
</feature>
<accession>A0A329SRS9</accession>
<evidence type="ECO:0000313" key="4">
    <source>
        <dbReference type="EMBL" id="KAG2927144.1"/>
    </source>
</evidence>
<evidence type="ECO:0000313" key="3">
    <source>
        <dbReference type="EMBL" id="KAG2909319.1"/>
    </source>
</evidence>
<dbReference type="Proteomes" id="UP000735874">
    <property type="component" value="Unassembled WGS sequence"/>
</dbReference>
<evidence type="ECO:0000313" key="6">
    <source>
        <dbReference type="EMBL" id="KAG3217436.1"/>
    </source>
</evidence>
<dbReference type="Proteomes" id="UP000774804">
    <property type="component" value="Unassembled WGS sequence"/>
</dbReference>
<gene>
    <name evidence="7" type="ORF">PC110_g5323</name>
    <name evidence="2" type="ORF">PC113_g14282</name>
    <name evidence="3" type="ORF">PC115_g13283</name>
    <name evidence="4" type="ORF">PC117_g14671</name>
    <name evidence="5" type="ORF">PC118_g13908</name>
    <name evidence="6" type="ORF">PC129_g11746</name>
</gene>
<evidence type="ECO:0000313" key="2">
    <source>
        <dbReference type="EMBL" id="KAG2853289.1"/>
    </source>
</evidence>
<dbReference type="EMBL" id="RCMK01000466">
    <property type="protein sequence ID" value="KAG2927144.1"/>
    <property type="molecule type" value="Genomic_DNA"/>
</dbReference>
<keyword evidence="1" id="KW-1133">Transmembrane helix</keyword>
<sequence length="396" mass="43844">MLLGAVFEVASAAYELSTVLTDVILNYEYINRNWLEEYILSIVFLVVNGVVMGFVGLGIDKLYPDRFSNNTLINKALGFCIGLLQMRVFVETLYAAVASVKSERGDKSAQDDTVNSTGASRTRTVGGHTVSLAEVTSEDDGRRVKQLEHGLLYATFIQVIVRDIPLFVLQANATIHYRKWKFIDLFTVFSTFITLTRGTAAYVAKEDGNGMKLLAFVFLVGQFMFRLVAILLLAMTKGFAILVYGIMITVLAILWTANLRLAHTSHRFVDQLPRAVVFFPFFTLFVVDGSRLTARYGSALPALRSRKLLHLHLWRCLENVVGILLAVFLPRYTDFGVSSDAIVGVIGVICAGIYATVAAVFYFASDCCAKRDPNNAEANNGGSLEIPYYQRDADTS</sequence>
<protein>
    <submittedName>
        <fullName evidence="7">Uncharacterized protein</fullName>
    </submittedName>
</protein>
<feature type="transmembrane region" description="Helical" evidence="1">
    <location>
        <begin position="182"/>
        <end position="204"/>
    </location>
</feature>
<dbReference type="EMBL" id="RCML01000492">
    <property type="protein sequence ID" value="KAG2975469.1"/>
    <property type="molecule type" value="Genomic_DNA"/>
</dbReference>
<evidence type="ECO:0000313" key="8">
    <source>
        <dbReference type="Proteomes" id="UP000251314"/>
    </source>
</evidence>
<dbReference type="VEuPathDB" id="FungiDB:PC110_g5323"/>
<dbReference type="Proteomes" id="UP000251314">
    <property type="component" value="Unassembled WGS sequence"/>
</dbReference>
<dbReference type="EMBL" id="MJFZ01000088">
    <property type="protein sequence ID" value="RAW38448.1"/>
    <property type="molecule type" value="Genomic_DNA"/>
</dbReference>
<dbReference type="EMBL" id="RCMI01000470">
    <property type="protein sequence ID" value="KAG2909319.1"/>
    <property type="molecule type" value="Genomic_DNA"/>
</dbReference>
<keyword evidence="8" id="KW-1185">Reference proteome</keyword>
<feature type="transmembrane region" description="Helical" evidence="1">
    <location>
        <begin position="210"/>
        <end position="234"/>
    </location>
</feature>
<feature type="transmembrane region" description="Helical" evidence="1">
    <location>
        <begin position="308"/>
        <end position="329"/>
    </location>
</feature>
<evidence type="ECO:0000256" key="1">
    <source>
        <dbReference type="SAM" id="Phobius"/>
    </source>
</evidence>
<evidence type="ECO:0000313" key="7">
    <source>
        <dbReference type="EMBL" id="RAW38448.1"/>
    </source>
</evidence>
<comment type="caution">
    <text evidence="7">The sequence shown here is derived from an EMBL/GenBank/DDBJ whole genome shotgun (WGS) entry which is preliminary data.</text>
</comment>
<dbReference type="Proteomes" id="UP000736787">
    <property type="component" value="Unassembled WGS sequence"/>
</dbReference>
<dbReference type="EMBL" id="RCMG01000489">
    <property type="protein sequence ID" value="KAG2853289.1"/>
    <property type="molecule type" value="Genomic_DNA"/>
</dbReference>
<dbReference type="OrthoDB" id="166507at2759"/>
<reference evidence="2" key="2">
    <citation type="submission" date="2018-10" db="EMBL/GenBank/DDBJ databases">
        <title>Effector identification in a new, highly contiguous assembly of the strawberry crown rot pathogen Phytophthora cactorum.</title>
        <authorList>
            <person name="Armitage A.D."/>
            <person name="Nellist C.F."/>
            <person name="Bates H."/>
            <person name="Vickerstaff R.J."/>
            <person name="Harrison R.J."/>
        </authorList>
    </citation>
    <scope>NUCLEOTIDE SEQUENCE</scope>
    <source>
        <strain evidence="2">15-7</strain>
        <strain evidence="3">4032</strain>
        <strain evidence="4">4040</strain>
        <strain evidence="5">P415</strain>
        <strain evidence="6">P421</strain>
    </source>
</reference>
<dbReference type="Proteomes" id="UP000697107">
    <property type="component" value="Unassembled WGS sequence"/>
</dbReference>
<dbReference type="EMBL" id="RCMV01000422">
    <property type="protein sequence ID" value="KAG3217436.1"/>
    <property type="molecule type" value="Genomic_DNA"/>
</dbReference>
<dbReference type="STRING" id="29920.A0A329SRS9"/>
<evidence type="ECO:0000313" key="5">
    <source>
        <dbReference type="EMBL" id="KAG2975469.1"/>
    </source>
</evidence>
<proteinExistence type="predicted"/>
<feature type="transmembrane region" description="Helical" evidence="1">
    <location>
        <begin position="271"/>
        <end position="287"/>
    </location>
</feature>
<reference evidence="7 8" key="1">
    <citation type="submission" date="2018-01" db="EMBL/GenBank/DDBJ databases">
        <title>Draft genome of the strawberry crown rot pathogen Phytophthora cactorum.</title>
        <authorList>
            <person name="Armitage A.D."/>
            <person name="Lysoe E."/>
            <person name="Nellist C.F."/>
            <person name="Harrison R.J."/>
            <person name="Brurberg M.B."/>
        </authorList>
    </citation>
    <scope>NUCLEOTIDE SEQUENCE [LARGE SCALE GENOMIC DNA]</scope>
    <source>
        <strain evidence="7 8">10300</strain>
    </source>
</reference>
<keyword evidence="1" id="KW-0812">Transmembrane</keyword>
<feature type="transmembrane region" description="Helical" evidence="1">
    <location>
        <begin position="241"/>
        <end position="259"/>
    </location>
</feature>
<name>A0A329SRS9_9STRA</name>
<keyword evidence="1" id="KW-0472">Membrane</keyword>
<feature type="transmembrane region" description="Helical" evidence="1">
    <location>
        <begin position="341"/>
        <end position="364"/>
    </location>
</feature>
<dbReference type="Proteomes" id="UP000760860">
    <property type="component" value="Unassembled WGS sequence"/>
</dbReference>
<dbReference type="AlphaFoldDB" id="A0A329SRS9"/>
<organism evidence="7 8">
    <name type="scientific">Phytophthora cactorum</name>
    <dbReference type="NCBI Taxonomy" id="29920"/>
    <lineage>
        <taxon>Eukaryota</taxon>
        <taxon>Sar</taxon>
        <taxon>Stramenopiles</taxon>
        <taxon>Oomycota</taxon>
        <taxon>Peronosporomycetes</taxon>
        <taxon>Peronosporales</taxon>
        <taxon>Peronosporaceae</taxon>
        <taxon>Phytophthora</taxon>
    </lineage>
</organism>